<evidence type="ECO:0000256" key="1">
    <source>
        <dbReference type="ARBA" id="ARBA00022679"/>
    </source>
</evidence>
<reference evidence="4 5" key="1">
    <citation type="submission" date="2020-08" db="EMBL/GenBank/DDBJ databases">
        <title>Hymenobacter sp. S2-20-2 genome sequencing.</title>
        <authorList>
            <person name="Jin L."/>
        </authorList>
    </citation>
    <scope>NUCLEOTIDE SEQUENCE [LARGE SCALE GENOMIC DNA]</scope>
    <source>
        <strain evidence="4 5">S2-20-2</strain>
    </source>
</reference>
<dbReference type="Pfam" id="PF00583">
    <property type="entry name" value="Acetyltransf_1"/>
    <property type="match status" value="1"/>
</dbReference>
<dbReference type="Proteomes" id="UP000515489">
    <property type="component" value="Chromosome"/>
</dbReference>
<evidence type="ECO:0000313" key="5">
    <source>
        <dbReference type="Proteomes" id="UP000515489"/>
    </source>
</evidence>
<gene>
    <name evidence="4" type="ORF">H4317_05895</name>
</gene>
<keyword evidence="5" id="KW-1185">Reference proteome</keyword>
<keyword evidence="2" id="KW-0012">Acyltransferase</keyword>
<keyword evidence="1 4" id="KW-0808">Transferase</keyword>
<dbReference type="AlphaFoldDB" id="A0A7G7WAE2"/>
<dbReference type="PROSITE" id="PS51186">
    <property type="entry name" value="GNAT"/>
    <property type="match status" value="1"/>
</dbReference>
<proteinExistence type="predicted"/>
<dbReference type="Gene3D" id="3.40.630.30">
    <property type="match status" value="1"/>
</dbReference>
<name>A0A7G7WAE2_9BACT</name>
<dbReference type="GO" id="GO:0016747">
    <property type="term" value="F:acyltransferase activity, transferring groups other than amino-acyl groups"/>
    <property type="evidence" value="ECO:0007669"/>
    <property type="project" value="InterPro"/>
</dbReference>
<sequence length="165" mass="18967">MTIRVATPHDLNEVYRLWCLLMDQHQAYHPVFGYHPEAEFKLKRMLRERLTEPYTRIFVADAGPDGLVGLLLATYQVGTSAMHFFRRGYIAETIVEMPYRRRGLGRALFGAAKAWLLAEGADHLELQVALQNPAALHFWQAQGFGITTHHLVRPLFHGPPDQREY</sequence>
<organism evidence="4 5">
    <name type="scientific">Hymenobacter sediminicola</name>
    <dbReference type="NCBI Taxonomy" id="2761579"/>
    <lineage>
        <taxon>Bacteria</taxon>
        <taxon>Pseudomonadati</taxon>
        <taxon>Bacteroidota</taxon>
        <taxon>Cytophagia</taxon>
        <taxon>Cytophagales</taxon>
        <taxon>Hymenobacteraceae</taxon>
        <taxon>Hymenobacter</taxon>
    </lineage>
</organism>
<evidence type="ECO:0000313" key="4">
    <source>
        <dbReference type="EMBL" id="QNH63335.1"/>
    </source>
</evidence>
<dbReference type="InterPro" id="IPR050832">
    <property type="entry name" value="Bact_Acetyltransf"/>
</dbReference>
<dbReference type="PANTHER" id="PTHR43877">
    <property type="entry name" value="AMINOALKYLPHOSPHONATE N-ACETYLTRANSFERASE-RELATED-RELATED"/>
    <property type="match status" value="1"/>
</dbReference>
<dbReference type="SUPFAM" id="SSF55729">
    <property type="entry name" value="Acyl-CoA N-acyltransferases (Nat)"/>
    <property type="match status" value="1"/>
</dbReference>
<protein>
    <submittedName>
        <fullName evidence="4">GNAT family N-acetyltransferase</fullName>
    </submittedName>
</protein>
<accession>A0A7G7WAE2</accession>
<dbReference type="PANTHER" id="PTHR43877:SF2">
    <property type="entry name" value="AMINOALKYLPHOSPHONATE N-ACETYLTRANSFERASE-RELATED"/>
    <property type="match status" value="1"/>
</dbReference>
<dbReference type="InterPro" id="IPR016181">
    <property type="entry name" value="Acyl_CoA_acyltransferase"/>
</dbReference>
<evidence type="ECO:0000259" key="3">
    <source>
        <dbReference type="PROSITE" id="PS51186"/>
    </source>
</evidence>
<feature type="domain" description="N-acetyltransferase" evidence="3">
    <location>
        <begin position="1"/>
        <end position="165"/>
    </location>
</feature>
<evidence type="ECO:0000256" key="2">
    <source>
        <dbReference type="ARBA" id="ARBA00023315"/>
    </source>
</evidence>
<dbReference type="EMBL" id="CP060202">
    <property type="protein sequence ID" value="QNH63335.1"/>
    <property type="molecule type" value="Genomic_DNA"/>
</dbReference>
<dbReference type="InterPro" id="IPR000182">
    <property type="entry name" value="GNAT_dom"/>
</dbReference>
<dbReference type="RefSeq" id="WP_185889214.1">
    <property type="nucleotide sequence ID" value="NZ_CP060202.1"/>
</dbReference>
<dbReference type="CDD" id="cd04301">
    <property type="entry name" value="NAT_SF"/>
    <property type="match status" value="1"/>
</dbReference>
<dbReference type="KEGG" id="hsk:H4317_05895"/>